<dbReference type="GO" id="GO:0009060">
    <property type="term" value="P:aerobic respiration"/>
    <property type="evidence" value="ECO:0007669"/>
    <property type="project" value="TreeGrafter"/>
</dbReference>
<protein>
    <recommendedName>
        <fullName evidence="7">NADH-quinone oxidoreductase subunit H</fullName>
    </recommendedName>
</protein>
<accession>A0A382T0X7</accession>
<keyword evidence="2 5" id="KW-0812">Transmembrane</keyword>
<evidence type="ECO:0000256" key="2">
    <source>
        <dbReference type="ARBA" id="ARBA00022692"/>
    </source>
</evidence>
<dbReference type="Pfam" id="PF00146">
    <property type="entry name" value="NADHdh"/>
    <property type="match status" value="1"/>
</dbReference>
<feature type="transmembrane region" description="Helical" evidence="5">
    <location>
        <begin position="142"/>
        <end position="164"/>
    </location>
</feature>
<dbReference type="InterPro" id="IPR001694">
    <property type="entry name" value="NADH_UbQ_OxRdtase_su1/FPO"/>
</dbReference>
<comment type="subcellular location">
    <subcellularLocation>
        <location evidence="1">Membrane</location>
        <topology evidence="1">Multi-pass membrane protein</topology>
    </subcellularLocation>
</comment>
<reference evidence="6" key="1">
    <citation type="submission" date="2018-05" db="EMBL/GenBank/DDBJ databases">
        <authorList>
            <person name="Lanie J.A."/>
            <person name="Ng W.-L."/>
            <person name="Kazmierczak K.M."/>
            <person name="Andrzejewski T.M."/>
            <person name="Davidsen T.M."/>
            <person name="Wayne K.J."/>
            <person name="Tettelin H."/>
            <person name="Glass J.I."/>
            <person name="Rusch D."/>
            <person name="Podicherti R."/>
            <person name="Tsui H.-C.T."/>
            <person name="Winkler M.E."/>
        </authorList>
    </citation>
    <scope>NUCLEOTIDE SEQUENCE</scope>
</reference>
<sequence>MTFLLASFLLAFIFINGILAAVILSIWGERRLYGRFQNRLGPNRWGPWGLFSSVADAIKVMFKEDVVPSDADRLLFNIAPILMVFPVFMIFSVIPMGIGTFVVDLNVGLLFILSVTSMSGLAVVIAAWASGNRIAIFSGLRAVAVLISYEIPMALSLVGVLMFAGTLSLGGIVEQQKI</sequence>
<dbReference type="PANTHER" id="PTHR11432">
    <property type="entry name" value="NADH DEHYDROGENASE SUBUNIT 1"/>
    <property type="match status" value="1"/>
</dbReference>
<keyword evidence="3 5" id="KW-1133">Transmembrane helix</keyword>
<feature type="non-terminal residue" evidence="6">
    <location>
        <position position="178"/>
    </location>
</feature>
<dbReference type="AlphaFoldDB" id="A0A382T0X7"/>
<evidence type="ECO:0000256" key="1">
    <source>
        <dbReference type="ARBA" id="ARBA00004141"/>
    </source>
</evidence>
<organism evidence="6">
    <name type="scientific">marine metagenome</name>
    <dbReference type="NCBI Taxonomy" id="408172"/>
    <lineage>
        <taxon>unclassified sequences</taxon>
        <taxon>metagenomes</taxon>
        <taxon>ecological metagenomes</taxon>
    </lineage>
</organism>
<dbReference type="PANTHER" id="PTHR11432:SF3">
    <property type="entry name" value="NADH-UBIQUINONE OXIDOREDUCTASE CHAIN 1"/>
    <property type="match status" value="1"/>
</dbReference>
<proteinExistence type="predicted"/>
<evidence type="ECO:0000256" key="4">
    <source>
        <dbReference type="ARBA" id="ARBA00023136"/>
    </source>
</evidence>
<gene>
    <name evidence="6" type="ORF">METZ01_LOCUS368714</name>
</gene>
<dbReference type="EMBL" id="UINC01133119">
    <property type="protein sequence ID" value="SVD15860.1"/>
    <property type="molecule type" value="Genomic_DNA"/>
</dbReference>
<feature type="transmembrane region" description="Helical" evidence="5">
    <location>
        <begin position="109"/>
        <end position="130"/>
    </location>
</feature>
<evidence type="ECO:0008006" key="7">
    <source>
        <dbReference type="Google" id="ProtNLM"/>
    </source>
</evidence>
<feature type="transmembrane region" description="Helical" evidence="5">
    <location>
        <begin position="74"/>
        <end position="103"/>
    </location>
</feature>
<name>A0A382T0X7_9ZZZZ</name>
<evidence type="ECO:0000256" key="5">
    <source>
        <dbReference type="SAM" id="Phobius"/>
    </source>
</evidence>
<keyword evidence="4 5" id="KW-0472">Membrane</keyword>
<evidence type="ECO:0000256" key="3">
    <source>
        <dbReference type="ARBA" id="ARBA00022989"/>
    </source>
</evidence>
<dbReference type="GO" id="GO:0016020">
    <property type="term" value="C:membrane"/>
    <property type="evidence" value="ECO:0007669"/>
    <property type="project" value="UniProtKB-SubCell"/>
</dbReference>
<dbReference type="GO" id="GO:0003954">
    <property type="term" value="F:NADH dehydrogenase activity"/>
    <property type="evidence" value="ECO:0007669"/>
    <property type="project" value="TreeGrafter"/>
</dbReference>
<evidence type="ECO:0000313" key="6">
    <source>
        <dbReference type="EMBL" id="SVD15860.1"/>
    </source>
</evidence>